<evidence type="ECO:0000256" key="1">
    <source>
        <dbReference type="ARBA" id="ARBA00004685"/>
    </source>
</evidence>
<accession>A0ABR1M3N5</accession>
<name>A0ABR1M3N5_9PEZI</name>
<evidence type="ECO:0000313" key="4">
    <source>
        <dbReference type="Proteomes" id="UP001360953"/>
    </source>
</evidence>
<dbReference type="RefSeq" id="XP_066657637.1">
    <property type="nucleotide sequence ID" value="XM_066799429.1"/>
</dbReference>
<evidence type="ECO:0000313" key="3">
    <source>
        <dbReference type="EMBL" id="KAK7540706.1"/>
    </source>
</evidence>
<organism evidence="3 4">
    <name type="scientific">Phyllosticta citribraziliensis</name>
    <dbReference type="NCBI Taxonomy" id="989973"/>
    <lineage>
        <taxon>Eukaryota</taxon>
        <taxon>Fungi</taxon>
        <taxon>Dikarya</taxon>
        <taxon>Ascomycota</taxon>
        <taxon>Pezizomycotina</taxon>
        <taxon>Dothideomycetes</taxon>
        <taxon>Dothideomycetes incertae sedis</taxon>
        <taxon>Botryosphaeriales</taxon>
        <taxon>Phyllostictaceae</taxon>
        <taxon>Phyllosticta</taxon>
    </lineage>
</organism>
<sequence length="359" mass="40753">MFGITRYGRVRTWQVRRQLLDKVSTLLCVEILETRLLHLSSTMPENTSDQSYRLLPVAEADAAFSKHEQDFRSNRDDVDARPLSILKRKPQRPWQIATAVLALTNVAQFFDGRNVFHSKPANALRAPTDFPTVPAHIFEPSERRFEYPFRMYDNGTLYGIKDPEASRFVGPPSEERDKAWNDLTSPRYFALTDAEVDAIDGMRDSSKGDDPHVYPITGLPHAAGLEEKEGKKYAGVDVLHNLHCLNMLRKHVDDASFFQTDGTGGGEATHGKTHSHEIQPGFERVHIDHCINQIREALMCSADVTPVSLKATEWKTVENGEEKTSVLLIGETERRHTCRDFGALRTWVADMTRERGYLF</sequence>
<gene>
    <name evidence="3" type="ORF">J3D65DRAFT_616245</name>
</gene>
<dbReference type="Proteomes" id="UP001360953">
    <property type="component" value="Unassembled WGS sequence"/>
</dbReference>
<dbReference type="GeneID" id="92032335"/>
<dbReference type="PANTHER" id="PTHR33365">
    <property type="entry name" value="YALI0B05434P"/>
    <property type="match status" value="1"/>
</dbReference>
<reference evidence="3 4" key="1">
    <citation type="submission" date="2024-04" db="EMBL/GenBank/DDBJ databases">
        <title>Phyllosticta paracitricarpa is synonymous to the EU quarantine fungus P. citricarpa based on phylogenomic analyses.</title>
        <authorList>
            <consortium name="Lawrence Berkeley National Laboratory"/>
            <person name="Van ingen-buijs V.A."/>
            <person name="Van westerhoven A.C."/>
            <person name="Haridas S."/>
            <person name="Skiadas P."/>
            <person name="Martin F."/>
            <person name="Groenewald J.Z."/>
            <person name="Crous P.W."/>
            <person name="Seidl M.F."/>
        </authorList>
    </citation>
    <scope>NUCLEOTIDE SEQUENCE [LARGE SCALE GENOMIC DNA]</scope>
    <source>
        <strain evidence="3 4">CPC 17464</strain>
    </source>
</reference>
<dbReference type="PANTHER" id="PTHR33365:SF4">
    <property type="entry name" value="CYCLOCHLOROTINE BIOSYNTHESIS PROTEIN O"/>
    <property type="match status" value="1"/>
</dbReference>
<keyword evidence="4" id="KW-1185">Reference proteome</keyword>
<dbReference type="Pfam" id="PF11807">
    <property type="entry name" value="UstYa"/>
    <property type="match status" value="1"/>
</dbReference>
<proteinExistence type="inferred from homology"/>
<comment type="caution">
    <text evidence="3">The sequence shown here is derived from an EMBL/GenBank/DDBJ whole genome shotgun (WGS) entry which is preliminary data.</text>
</comment>
<evidence type="ECO:0000256" key="2">
    <source>
        <dbReference type="ARBA" id="ARBA00035112"/>
    </source>
</evidence>
<protein>
    <submittedName>
        <fullName evidence="3">Uncharacterized protein</fullName>
    </submittedName>
</protein>
<dbReference type="InterPro" id="IPR021765">
    <property type="entry name" value="UstYa-like"/>
</dbReference>
<comment type="similarity">
    <text evidence="2">Belongs to the ustYa family.</text>
</comment>
<comment type="pathway">
    <text evidence="1">Mycotoxin biosynthesis.</text>
</comment>
<dbReference type="EMBL" id="JBBPEH010000003">
    <property type="protein sequence ID" value="KAK7540706.1"/>
    <property type="molecule type" value="Genomic_DNA"/>
</dbReference>